<dbReference type="OrthoDB" id="10530559at2759"/>
<dbReference type="AlphaFoldDB" id="A0A8X7PAR3"/>
<keyword evidence="2" id="KW-1185">Reference proteome</keyword>
<reference evidence="1 2" key="1">
    <citation type="submission" date="2020-02" db="EMBL/GenBank/DDBJ databases">
        <authorList>
            <person name="Ma Q."/>
            <person name="Huang Y."/>
            <person name="Song X."/>
            <person name="Pei D."/>
        </authorList>
    </citation>
    <scope>NUCLEOTIDE SEQUENCE [LARGE SCALE GENOMIC DNA]</scope>
    <source>
        <strain evidence="1">Sxm20200214</strain>
        <tissue evidence="1">Leaf</tissue>
    </source>
</reference>
<protein>
    <submittedName>
        <fullName evidence="1">Uncharacterized protein</fullName>
    </submittedName>
</protein>
<dbReference type="EMBL" id="JAAMPC010000017">
    <property type="protein sequence ID" value="KAG2247745.1"/>
    <property type="molecule type" value="Genomic_DNA"/>
</dbReference>
<sequence length="117" mass="13902">MVCFPKLYTRDTCPQAWYFLIIVPVTYNRERGSLRIEYLNDIRRTPSMLRELYLMRAIFFAKYTNYEREEGERTSQTMRRIPCREATKDPNFCNTKTTAHCLGEYYAPGQGTTRVCC</sequence>
<dbReference type="Proteomes" id="UP000886595">
    <property type="component" value="Unassembled WGS sequence"/>
</dbReference>
<comment type="caution">
    <text evidence="1">The sequence shown here is derived from an EMBL/GenBank/DDBJ whole genome shotgun (WGS) entry which is preliminary data.</text>
</comment>
<evidence type="ECO:0000313" key="1">
    <source>
        <dbReference type="EMBL" id="KAG2247745.1"/>
    </source>
</evidence>
<proteinExistence type="predicted"/>
<evidence type="ECO:0000313" key="2">
    <source>
        <dbReference type="Proteomes" id="UP000886595"/>
    </source>
</evidence>
<gene>
    <name evidence="1" type="ORF">Bca52824_087373</name>
</gene>
<organism evidence="1 2">
    <name type="scientific">Brassica carinata</name>
    <name type="common">Ethiopian mustard</name>
    <name type="synonym">Abyssinian cabbage</name>
    <dbReference type="NCBI Taxonomy" id="52824"/>
    <lineage>
        <taxon>Eukaryota</taxon>
        <taxon>Viridiplantae</taxon>
        <taxon>Streptophyta</taxon>
        <taxon>Embryophyta</taxon>
        <taxon>Tracheophyta</taxon>
        <taxon>Spermatophyta</taxon>
        <taxon>Magnoliopsida</taxon>
        <taxon>eudicotyledons</taxon>
        <taxon>Gunneridae</taxon>
        <taxon>Pentapetalae</taxon>
        <taxon>rosids</taxon>
        <taxon>malvids</taxon>
        <taxon>Brassicales</taxon>
        <taxon>Brassicaceae</taxon>
        <taxon>Brassiceae</taxon>
        <taxon>Brassica</taxon>
    </lineage>
</organism>
<accession>A0A8X7PAR3</accession>
<name>A0A8X7PAR3_BRACI</name>